<reference evidence="2" key="1">
    <citation type="submission" date="2021-01" db="EMBL/GenBank/DDBJ databases">
        <authorList>
            <consortium name="Genoscope - CEA"/>
            <person name="William W."/>
        </authorList>
    </citation>
    <scope>NUCLEOTIDE SEQUENCE</scope>
</reference>
<dbReference type="EMBL" id="CAJJDP010000242">
    <property type="protein sequence ID" value="CAD8215374.1"/>
    <property type="molecule type" value="Genomic_DNA"/>
</dbReference>
<comment type="caution">
    <text evidence="2">The sequence shown here is derived from an EMBL/GenBank/DDBJ whole genome shotgun (WGS) entry which is preliminary data.</text>
</comment>
<dbReference type="Proteomes" id="UP000683925">
    <property type="component" value="Unassembled WGS sequence"/>
</dbReference>
<accession>A0A8S1YST0</accession>
<keyword evidence="3" id="KW-1185">Reference proteome</keyword>
<evidence type="ECO:0000256" key="1">
    <source>
        <dbReference type="SAM" id="SignalP"/>
    </source>
</evidence>
<dbReference type="OrthoDB" id="10585164at2759"/>
<name>A0A8S1YST0_PAROT</name>
<sequence>MMIFIYFIFLNTSQSFEIQGLDPFYQVEHQFVKIKDDAFIQEKYFGYGICSKYNPLSAISQTGPIRLFDNRTSNEINLMYYDCLDYQANKIITKTIKFVNNEDEQKEYEIQVDIFEYESFWYFLEVLQWPLQKRLEILIISQIKIMIHIIDKIKYPFTGIDLQFTFGSSLIVSSSRIKSIQKDQKFSYFPGTIILQKFQILDVLTIIDWFDYVKSVFAKLRDMFVLIKQTVTLNQKENLYQKIKIVILLFSQGMQKLKKLLRKTIEFIFPYLKLAVNLEDPILSGDNLSPLQIQYRFSNFQNQIIVTTYSYTFPMVSIDFSNNPFLIMKSFNISHNIHFMAQNLTQIDKKCNESIN</sequence>
<protein>
    <recommendedName>
        <fullName evidence="4">Transmembrane protein</fullName>
    </recommendedName>
</protein>
<feature type="chain" id="PRO_5035761121" description="Transmembrane protein" evidence="1">
    <location>
        <begin position="16"/>
        <end position="356"/>
    </location>
</feature>
<feature type="signal peptide" evidence="1">
    <location>
        <begin position="1"/>
        <end position="15"/>
    </location>
</feature>
<evidence type="ECO:0000313" key="3">
    <source>
        <dbReference type="Proteomes" id="UP000683925"/>
    </source>
</evidence>
<keyword evidence="1" id="KW-0732">Signal</keyword>
<organism evidence="2 3">
    <name type="scientific">Paramecium octaurelia</name>
    <dbReference type="NCBI Taxonomy" id="43137"/>
    <lineage>
        <taxon>Eukaryota</taxon>
        <taxon>Sar</taxon>
        <taxon>Alveolata</taxon>
        <taxon>Ciliophora</taxon>
        <taxon>Intramacronucleata</taxon>
        <taxon>Oligohymenophorea</taxon>
        <taxon>Peniculida</taxon>
        <taxon>Parameciidae</taxon>
        <taxon>Paramecium</taxon>
    </lineage>
</organism>
<evidence type="ECO:0000313" key="2">
    <source>
        <dbReference type="EMBL" id="CAD8215374.1"/>
    </source>
</evidence>
<dbReference type="AlphaFoldDB" id="A0A8S1YST0"/>
<evidence type="ECO:0008006" key="4">
    <source>
        <dbReference type="Google" id="ProtNLM"/>
    </source>
</evidence>
<proteinExistence type="predicted"/>
<gene>
    <name evidence="2" type="ORF">POCTA_138.1.T2380002</name>
</gene>